<name>A0A8W8LF19_MAGGI</name>
<dbReference type="PANTHER" id="PTHR11153:SF14">
    <property type="entry name" value="SIDEROFLEXIN-2"/>
    <property type="match status" value="1"/>
</dbReference>
<sequence length="364" mass="40949">MNRNFRKLKKILYFMKIAVPNCFWLFTCALILTTRPTEMETQRVDLDQPIWNLSTFTGRLQYYAWITNPLLSIQSESTLFSAKDLVQKYRAGTEPPGTTVTQIRRAQQLYLSAFHPDTGELQNVIGRMSFQVPGGMVLIGAMTTFYRSNIAVIFWQWANQSFNALVNYTNRNAAADISKKQLGFAYISATSCALVTALGLKAVLSQRASPIHQRFVPFAAVCASNMVNIPLMRQSEIQNGVVVTDEDNNPVTKSKYAAFKGIGQVVFSRIVICSPSMVLLPFLMEKLEKTAFMVRYGRYVNAPFQILLSGLSLVVMVPVGCALFNQRCSITVDKLKIIDSEAYEEVKSKYGDNIPKKLYFNKGL</sequence>
<keyword evidence="3" id="KW-0813">Transport</keyword>
<evidence type="ECO:0000256" key="7">
    <source>
        <dbReference type="ARBA" id="ARBA00023128"/>
    </source>
</evidence>
<comment type="similarity">
    <text evidence="2 9">Belongs to the sideroflexin family.</text>
</comment>
<dbReference type="InterPro" id="IPR004686">
    <property type="entry name" value="Mtc"/>
</dbReference>
<dbReference type="Proteomes" id="UP000005408">
    <property type="component" value="Unassembled WGS sequence"/>
</dbReference>
<keyword evidence="6 9" id="KW-1133">Transmembrane helix</keyword>
<dbReference type="GO" id="GO:0015075">
    <property type="term" value="F:monoatomic ion transmembrane transporter activity"/>
    <property type="evidence" value="ECO:0007669"/>
    <property type="project" value="InterPro"/>
</dbReference>
<evidence type="ECO:0000256" key="8">
    <source>
        <dbReference type="ARBA" id="ARBA00023136"/>
    </source>
</evidence>
<dbReference type="NCBIfam" id="TIGR00798">
    <property type="entry name" value="mtc"/>
    <property type="match status" value="1"/>
</dbReference>
<comment type="caution">
    <text evidence="9">Lacks conserved residue(s) required for the propagation of feature annotation.</text>
</comment>
<feature type="transmembrane region" description="Helical" evidence="9">
    <location>
        <begin position="304"/>
        <end position="324"/>
    </location>
</feature>
<keyword evidence="11" id="KW-1185">Reference proteome</keyword>
<proteinExistence type="inferred from homology"/>
<reference evidence="10" key="1">
    <citation type="submission" date="2022-08" db="UniProtKB">
        <authorList>
            <consortium name="EnsemblMetazoa"/>
        </authorList>
    </citation>
    <scope>IDENTIFICATION</scope>
    <source>
        <strain evidence="10">05x7-T-G4-1.051#20</strain>
    </source>
</reference>
<evidence type="ECO:0000256" key="3">
    <source>
        <dbReference type="ARBA" id="ARBA00022448"/>
    </source>
</evidence>
<keyword evidence="5" id="KW-0029">Amino-acid transport</keyword>
<dbReference type="AlphaFoldDB" id="A0A8W8LF19"/>
<dbReference type="Pfam" id="PF03820">
    <property type="entry name" value="SFXNs"/>
    <property type="match status" value="1"/>
</dbReference>
<feature type="transmembrane region" description="Helical" evidence="9">
    <location>
        <begin position="262"/>
        <end position="284"/>
    </location>
</feature>
<accession>A0A8W8LF19</accession>
<dbReference type="GO" id="GO:0140300">
    <property type="term" value="P:serine import into mitochondrion"/>
    <property type="evidence" value="ECO:0007669"/>
    <property type="project" value="TreeGrafter"/>
</dbReference>
<keyword evidence="4 9" id="KW-0812">Transmembrane</keyword>
<evidence type="ECO:0000313" key="11">
    <source>
        <dbReference type="Proteomes" id="UP000005408"/>
    </source>
</evidence>
<feature type="transmembrane region" description="Helical" evidence="9">
    <location>
        <begin position="184"/>
        <end position="204"/>
    </location>
</feature>
<evidence type="ECO:0000256" key="5">
    <source>
        <dbReference type="ARBA" id="ARBA00022970"/>
    </source>
</evidence>
<dbReference type="GO" id="GO:0005743">
    <property type="term" value="C:mitochondrial inner membrane"/>
    <property type="evidence" value="ECO:0007669"/>
    <property type="project" value="TreeGrafter"/>
</dbReference>
<evidence type="ECO:0000313" key="10">
    <source>
        <dbReference type="EnsemblMetazoa" id="G27796.1:cds"/>
    </source>
</evidence>
<comment type="subcellular location">
    <subcellularLocation>
        <location evidence="1 9">Mitochondrion membrane</location>
        <topology evidence="1 9">Multi-pass membrane protein</topology>
    </subcellularLocation>
</comment>
<evidence type="ECO:0000256" key="2">
    <source>
        <dbReference type="ARBA" id="ARBA00005974"/>
    </source>
</evidence>
<organism evidence="10 11">
    <name type="scientific">Magallana gigas</name>
    <name type="common">Pacific oyster</name>
    <name type="synonym">Crassostrea gigas</name>
    <dbReference type="NCBI Taxonomy" id="29159"/>
    <lineage>
        <taxon>Eukaryota</taxon>
        <taxon>Metazoa</taxon>
        <taxon>Spiralia</taxon>
        <taxon>Lophotrochozoa</taxon>
        <taxon>Mollusca</taxon>
        <taxon>Bivalvia</taxon>
        <taxon>Autobranchia</taxon>
        <taxon>Pteriomorphia</taxon>
        <taxon>Ostreida</taxon>
        <taxon>Ostreoidea</taxon>
        <taxon>Ostreidae</taxon>
        <taxon>Magallana</taxon>
    </lineage>
</organism>
<evidence type="ECO:0000256" key="4">
    <source>
        <dbReference type="ARBA" id="ARBA00022692"/>
    </source>
</evidence>
<evidence type="ECO:0000256" key="6">
    <source>
        <dbReference type="ARBA" id="ARBA00022989"/>
    </source>
</evidence>
<keyword evidence="7 9" id="KW-0496">Mitochondrion</keyword>
<evidence type="ECO:0000256" key="1">
    <source>
        <dbReference type="ARBA" id="ARBA00004225"/>
    </source>
</evidence>
<keyword evidence="8 9" id="KW-0472">Membrane</keyword>
<protein>
    <recommendedName>
        <fullName evidence="9">Sidoreflexin</fullName>
    </recommendedName>
</protein>
<dbReference type="EnsemblMetazoa" id="G27796.1">
    <property type="protein sequence ID" value="G27796.1:cds"/>
    <property type="gene ID" value="G27796"/>
</dbReference>
<evidence type="ECO:0000256" key="9">
    <source>
        <dbReference type="RuleBase" id="RU362000"/>
    </source>
</evidence>
<dbReference type="PANTHER" id="PTHR11153">
    <property type="entry name" value="SIDEROFLEXIN"/>
    <property type="match status" value="1"/>
</dbReference>